<name>G8R6Y9_OWEHD</name>
<dbReference type="KEGG" id="oho:Oweho_1325"/>
<dbReference type="Proteomes" id="UP000005631">
    <property type="component" value="Chromosome"/>
</dbReference>
<evidence type="ECO:0000313" key="2">
    <source>
        <dbReference type="Proteomes" id="UP000005631"/>
    </source>
</evidence>
<dbReference type="RefSeq" id="WP_014201680.1">
    <property type="nucleotide sequence ID" value="NC_016599.1"/>
</dbReference>
<protein>
    <submittedName>
        <fullName evidence="1">Uncharacterized protein</fullName>
    </submittedName>
</protein>
<dbReference type="AlphaFoldDB" id="G8R6Y9"/>
<organism evidence="1 2">
    <name type="scientific">Owenweeksia hongkongensis (strain DSM 17368 / CIP 108786 / JCM 12287 / NRRL B-23963 / UST20020801)</name>
    <dbReference type="NCBI Taxonomy" id="926562"/>
    <lineage>
        <taxon>Bacteria</taxon>
        <taxon>Pseudomonadati</taxon>
        <taxon>Bacteroidota</taxon>
        <taxon>Flavobacteriia</taxon>
        <taxon>Flavobacteriales</taxon>
        <taxon>Owenweeksiaceae</taxon>
        <taxon>Owenweeksia</taxon>
    </lineage>
</organism>
<dbReference type="EMBL" id="CP003156">
    <property type="protein sequence ID" value="AEV32324.1"/>
    <property type="molecule type" value="Genomic_DNA"/>
</dbReference>
<dbReference type="STRING" id="926562.Oweho_1325"/>
<reference evidence="1 2" key="1">
    <citation type="journal article" date="2012" name="Stand. Genomic Sci.">
        <title>Genome sequence of the orange-pigmented seawater bacterium Owenweeksia hongkongensis type strain (UST20020801(T)).</title>
        <authorList>
            <person name="Riedel T."/>
            <person name="Held B."/>
            <person name="Nolan M."/>
            <person name="Lucas S."/>
            <person name="Lapidus A."/>
            <person name="Tice H."/>
            <person name="Del Rio T.G."/>
            <person name="Cheng J.F."/>
            <person name="Han C."/>
            <person name="Tapia R."/>
            <person name="Goodwin L.A."/>
            <person name="Pitluck S."/>
            <person name="Liolios K."/>
            <person name="Mavromatis K."/>
            <person name="Pagani I."/>
            <person name="Ivanova N."/>
            <person name="Mikhailova N."/>
            <person name="Pati A."/>
            <person name="Chen A."/>
            <person name="Palaniappan K."/>
            <person name="Rohde M."/>
            <person name="Tindall B.J."/>
            <person name="Detter J.C."/>
            <person name="Goker M."/>
            <person name="Woyke T."/>
            <person name="Bristow J."/>
            <person name="Eisen J.A."/>
            <person name="Markowitz V."/>
            <person name="Hugenholtz P."/>
            <person name="Klenk H.P."/>
            <person name="Kyrpides N.C."/>
        </authorList>
    </citation>
    <scope>NUCLEOTIDE SEQUENCE</scope>
    <source>
        <strain evidence="2">DSM 17368 / JCM 12287 / NRRL B-23963</strain>
    </source>
</reference>
<dbReference type="OrthoDB" id="1322060at2"/>
<gene>
    <name evidence="1" type="ordered locus">Oweho_1325</name>
</gene>
<accession>G8R6Y9</accession>
<sequence>MNVVFNKWIEIDVNHSYFGDDGFGSFEIHQLGNTYTKMKNYKLVGRKLKNTFCIYNEDDASQTYSEGGAKGIGSLAFSLNILDRAFFNYTDVPFPNDSELILFYNEASSMQNQGNSIALVSALISKYSQILPVKLPSGEVTVEIKPFGELQGKVMKVPKDADRYFEFPLQGFESGVAELLINGKQIECFYISDERNINGIKVLIHLNIENVCKKFCKFNLNFDVKKIHLEYKIVNRKLQNMEVIEANIIGSNDDNYMDEGLQAILNDVKAQVFVSKVPVDLRLKMEQKPKLKLTYLNGFSKSVKTMEMTLPDPDVDNIVKYKNGPKNSWLASTIVYV</sequence>
<proteinExistence type="predicted"/>
<dbReference type="HOGENOM" id="CLU_823473_0_0_10"/>
<evidence type="ECO:0000313" key="1">
    <source>
        <dbReference type="EMBL" id="AEV32324.1"/>
    </source>
</evidence>
<keyword evidence="2" id="KW-1185">Reference proteome</keyword>